<dbReference type="PANTHER" id="PTHR42693:SF53">
    <property type="entry name" value="ENDO-4-O-SULFATASE"/>
    <property type="match status" value="1"/>
</dbReference>
<dbReference type="InterPro" id="IPR050738">
    <property type="entry name" value="Sulfatase"/>
</dbReference>
<dbReference type="PROSITE" id="PS51318">
    <property type="entry name" value="TAT"/>
    <property type="match status" value="1"/>
</dbReference>
<dbReference type="RefSeq" id="WP_259102185.1">
    <property type="nucleotide sequence ID" value="NZ_CP130454.1"/>
</dbReference>
<dbReference type="SUPFAM" id="SSF53649">
    <property type="entry name" value="Alkaline phosphatase-like"/>
    <property type="match status" value="1"/>
</dbReference>
<dbReference type="InterPro" id="IPR006311">
    <property type="entry name" value="TAT_signal"/>
</dbReference>
<dbReference type="InterPro" id="IPR024607">
    <property type="entry name" value="Sulfatase_CS"/>
</dbReference>
<evidence type="ECO:0000256" key="3">
    <source>
        <dbReference type="ARBA" id="ARBA00022801"/>
    </source>
</evidence>
<feature type="domain" description="Sulfatase N-terminal" evidence="5">
    <location>
        <begin position="36"/>
        <end position="350"/>
    </location>
</feature>
<evidence type="ECO:0000256" key="4">
    <source>
        <dbReference type="ARBA" id="ARBA00022837"/>
    </source>
</evidence>
<organism evidence="6 7">
    <name type="scientific">Candidatus Fervidibacter sacchari</name>
    <dbReference type="NCBI Taxonomy" id="1448929"/>
    <lineage>
        <taxon>Bacteria</taxon>
        <taxon>Candidatus Fervidibacterota</taxon>
        <taxon>Candidatus Fervidibacter</taxon>
    </lineage>
</organism>
<dbReference type="PROSITE" id="PS00523">
    <property type="entry name" value="SULFATASE_1"/>
    <property type="match status" value="1"/>
</dbReference>
<proteinExistence type="inferred from homology"/>
<sequence>MVTRREFLRQSGVMAMSALSSGVSQGQKADSKNRPPSVLIFFTDQQRWDTVGVYGSPMNLTPNLDALARKGTLFQVAITNQPVCAPARACLWTGMYQTKHGVWRNGIGLSPEIPTIAHHFKKAGYIVGYIGKWHLSPGKLGAGFVPPEYRGGFVDLWEAANVLEFTSHPYEGAIYDADGKEIRFSNIYRTDFLTQRAIRFLKEVGDKPFLLVISYLEPHQQNDWNRFVAPEGYAAKFANPFVPHDLRPFPGDWQKELPDYYGCVARLDENLGEILKALAELGRLDDTIIVFTTDHGCHFRTRNAEYKRSAHEGSVRIPLVIAGPGFNRSMVVPEVVSLVDVAPTLLEAVGLPVPKEMQGKSLLPLVERKVEGWRNEVFIQISESMVGRALRTERWKYCVVAPDKEGPRDPSSDRYVEWQLYDLYADPFELVNLAGRREYREIAAQLRERLKALMVEAGEPEPKIETARFYP</sequence>
<comment type="caution">
    <text evidence="6">The sequence shown here is derived from an EMBL/GenBank/DDBJ whole genome shotgun (WGS) entry which is preliminary data.</text>
</comment>
<evidence type="ECO:0000256" key="1">
    <source>
        <dbReference type="ARBA" id="ARBA00008779"/>
    </source>
</evidence>
<keyword evidence="2" id="KW-0479">Metal-binding</keyword>
<dbReference type="Gene3D" id="3.40.720.10">
    <property type="entry name" value="Alkaline Phosphatase, subunit A"/>
    <property type="match status" value="1"/>
</dbReference>
<dbReference type="Pfam" id="PF00884">
    <property type="entry name" value="Sulfatase"/>
    <property type="match status" value="1"/>
</dbReference>
<dbReference type="EMBL" id="JANUCP010000011">
    <property type="protein sequence ID" value="MCS3921219.1"/>
    <property type="molecule type" value="Genomic_DNA"/>
</dbReference>
<keyword evidence="7" id="KW-1185">Reference proteome</keyword>
<evidence type="ECO:0000256" key="2">
    <source>
        <dbReference type="ARBA" id="ARBA00022723"/>
    </source>
</evidence>
<accession>A0ABT2EU88</accession>
<evidence type="ECO:0000313" key="7">
    <source>
        <dbReference type="Proteomes" id="UP001204798"/>
    </source>
</evidence>
<name>A0ABT2EU88_9BACT</name>
<evidence type="ECO:0000313" key="6">
    <source>
        <dbReference type="EMBL" id="MCS3921219.1"/>
    </source>
</evidence>
<dbReference type="PANTHER" id="PTHR42693">
    <property type="entry name" value="ARYLSULFATASE FAMILY MEMBER"/>
    <property type="match status" value="1"/>
</dbReference>
<keyword evidence="4" id="KW-0106">Calcium</keyword>
<keyword evidence="3" id="KW-0378">Hydrolase</keyword>
<comment type="similarity">
    <text evidence="1">Belongs to the sulfatase family.</text>
</comment>
<protein>
    <submittedName>
        <fullName evidence="6">Arylsulfatase A-like enzyme</fullName>
    </submittedName>
</protein>
<gene>
    <name evidence="6" type="ORF">M2350_003665</name>
</gene>
<dbReference type="CDD" id="cd16152">
    <property type="entry name" value="sulfatase_like"/>
    <property type="match status" value="1"/>
</dbReference>
<reference evidence="6 7" key="1">
    <citation type="submission" date="2022-08" db="EMBL/GenBank/DDBJ databases">
        <title>Bacterial and archaeal communities from various locations to study Microbial Dark Matter (Phase II).</title>
        <authorList>
            <person name="Stepanauskas R."/>
        </authorList>
    </citation>
    <scope>NUCLEOTIDE SEQUENCE [LARGE SCALE GENOMIC DNA]</scope>
    <source>
        <strain evidence="6 7">PD1</strain>
    </source>
</reference>
<evidence type="ECO:0000259" key="5">
    <source>
        <dbReference type="Pfam" id="PF00884"/>
    </source>
</evidence>
<dbReference type="InterPro" id="IPR000917">
    <property type="entry name" value="Sulfatase_N"/>
</dbReference>
<dbReference type="InterPro" id="IPR017850">
    <property type="entry name" value="Alkaline_phosphatase_core_sf"/>
</dbReference>
<dbReference type="Proteomes" id="UP001204798">
    <property type="component" value="Unassembled WGS sequence"/>
</dbReference>